<evidence type="ECO:0008006" key="4">
    <source>
        <dbReference type="Google" id="ProtNLM"/>
    </source>
</evidence>
<keyword evidence="1" id="KW-0812">Transmembrane</keyword>
<comment type="caution">
    <text evidence="2">The sequence shown here is derived from an EMBL/GenBank/DDBJ whole genome shotgun (WGS) entry which is preliminary data.</text>
</comment>
<keyword evidence="1" id="KW-0472">Membrane</keyword>
<feature type="transmembrane region" description="Helical" evidence="1">
    <location>
        <begin position="106"/>
        <end position="125"/>
    </location>
</feature>
<evidence type="ECO:0000313" key="3">
    <source>
        <dbReference type="Proteomes" id="UP000295783"/>
    </source>
</evidence>
<dbReference type="RefSeq" id="WP_133611584.1">
    <property type="nucleotide sequence ID" value="NZ_SNYW01000001.1"/>
</dbReference>
<accession>A0A4R6WXR7</accession>
<proteinExistence type="predicted"/>
<sequence>MPSWTEALAAIQGIKRLIRFDPGFAAWFDRSPRGALRSFGLMLPVFPCFLVLLFYGKTLRPELESIRLVFATLTYYALGWIMFPLLLILIGRLLGREGQAIGTITFYNWFGAILVGLILPLRILYAAFDASGIAGFAILFLVIASLVLEAFAFRVLLGIGYLGAILLTLFDYILGESLFVLLMSQLYQAMPI</sequence>
<name>A0A4R6WXR7_9PROT</name>
<gene>
    <name evidence="2" type="ORF">A8950_0170</name>
</gene>
<organism evidence="2 3">
    <name type="scientific">Dongia mobilis</name>
    <dbReference type="NCBI Taxonomy" id="578943"/>
    <lineage>
        <taxon>Bacteria</taxon>
        <taxon>Pseudomonadati</taxon>
        <taxon>Pseudomonadota</taxon>
        <taxon>Alphaproteobacteria</taxon>
        <taxon>Rhodospirillales</taxon>
        <taxon>Dongiaceae</taxon>
        <taxon>Dongia</taxon>
    </lineage>
</organism>
<feature type="transmembrane region" description="Helical" evidence="1">
    <location>
        <begin position="159"/>
        <end position="182"/>
    </location>
</feature>
<dbReference type="OrthoDB" id="8443450at2"/>
<keyword evidence="3" id="KW-1185">Reference proteome</keyword>
<feature type="transmembrane region" description="Helical" evidence="1">
    <location>
        <begin position="35"/>
        <end position="56"/>
    </location>
</feature>
<dbReference type="EMBL" id="SNYW01000001">
    <property type="protein sequence ID" value="TDQ86478.1"/>
    <property type="molecule type" value="Genomic_DNA"/>
</dbReference>
<protein>
    <recommendedName>
        <fullName evidence="4">Yip1-like protein</fullName>
    </recommendedName>
</protein>
<evidence type="ECO:0000256" key="1">
    <source>
        <dbReference type="SAM" id="Phobius"/>
    </source>
</evidence>
<dbReference type="Proteomes" id="UP000295783">
    <property type="component" value="Unassembled WGS sequence"/>
</dbReference>
<evidence type="ECO:0000313" key="2">
    <source>
        <dbReference type="EMBL" id="TDQ86478.1"/>
    </source>
</evidence>
<feature type="transmembrane region" description="Helical" evidence="1">
    <location>
        <begin position="68"/>
        <end position="94"/>
    </location>
</feature>
<dbReference type="AlphaFoldDB" id="A0A4R6WXR7"/>
<feature type="transmembrane region" description="Helical" evidence="1">
    <location>
        <begin position="132"/>
        <end position="153"/>
    </location>
</feature>
<keyword evidence="1" id="KW-1133">Transmembrane helix</keyword>
<reference evidence="2 3" key="1">
    <citation type="submission" date="2019-03" db="EMBL/GenBank/DDBJ databases">
        <title>Genomic Encyclopedia of Type Strains, Phase III (KMG-III): the genomes of soil and plant-associated and newly described type strains.</title>
        <authorList>
            <person name="Whitman W."/>
        </authorList>
    </citation>
    <scope>NUCLEOTIDE SEQUENCE [LARGE SCALE GENOMIC DNA]</scope>
    <source>
        <strain evidence="2 3">CGMCC 1.7660</strain>
    </source>
</reference>